<proteinExistence type="predicted"/>
<organism evidence="1 2">
    <name type="scientific">Panagrolaimus sp. PS1159</name>
    <dbReference type="NCBI Taxonomy" id="55785"/>
    <lineage>
        <taxon>Eukaryota</taxon>
        <taxon>Metazoa</taxon>
        <taxon>Ecdysozoa</taxon>
        <taxon>Nematoda</taxon>
        <taxon>Chromadorea</taxon>
        <taxon>Rhabditida</taxon>
        <taxon>Tylenchina</taxon>
        <taxon>Panagrolaimomorpha</taxon>
        <taxon>Panagrolaimoidea</taxon>
        <taxon>Panagrolaimidae</taxon>
        <taxon>Panagrolaimus</taxon>
    </lineage>
</organism>
<accession>A0AC35GWU5</accession>
<dbReference type="Proteomes" id="UP000887580">
    <property type="component" value="Unplaced"/>
</dbReference>
<evidence type="ECO:0000313" key="2">
    <source>
        <dbReference type="WBParaSite" id="PS1159_v2.g9595.t1"/>
    </source>
</evidence>
<sequence>MTVPQGGAYRLRQEFDALLTGLQNTQTGNTPVAALIFIPDTSDQALQGADQHFNQLTNVKITFVLLGPSPDQSKLTNFSSNFITWRDLSQQQPDNWNNLYGPAYGCNGSISTISPTSASTTPVVTSPTSTATQSTGTQSSTTSTSGYIPCQSWISFGIDDSNALPNINFMTQLNFISAAIGNITHPERIAAIGGYSQPVTWNSGLTISQIQAAVTGVSQSGPYSLKQQFAAILTNLQNTQTSNTPVGALIFISDTSDPALAGADQFLPQLTNVRITFVLLGQNVDQTKLTQFSSNFIYWSDLSQPQPDNWNNLYGPAYGCN</sequence>
<protein>
    <submittedName>
        <fullName evidence="2">VWFA domain-containing protein</fullName>
    </submittedName>
</protein>
<reference evidence="2" key="1">
    <citation type="submission" date="2022-11" db="UniProtKB">
        <authorList>
            <consortium name="WormBaseParasite"/>
        </authorList>
    </citation>
    <scope>IDENTIFICATION</scope>
</reference>
<name>A0AC35GWU5_9BILA</name>
<dbReference type="WBParaSite" id="PS1159_v2.g9595.t1">
    <property type="protein sequence ID" value="PS1159_v2.g9595.t1"/>
    <property type="gene ID" value="PS1159_v2.g9595"/>
</dbReference>
<evidence type="ECO:0000313" key="1">
    <source>
        <dbReference type="Proteomes" id="UP000887580"/>
    </source>
</evidence>